<feature type="transmembrane region" description="Helical" evidence="6">
    <location>
        <begin position="187"/>
        <end position="205"/>
    </location>
</feature>
<feature type="transmembrane region" description="Helical" evidence="6">
    <location>
        <begin position="20"/>
        <end position="53"/>
    </location>
</feature>
<protein>
    <submittedName>
        <fullName evidence="8">Phosphatidylglycerol--membrane-oligosaccharide glycerophosphotransferase</fullName>
        <ecNumber evidence="8">2.7.8.20</ecNumber>
    </submittedName>
</protein>
<keyword evidence="3 6" id="KW-0812">Transmembrane</keyword>
<keyword evidence="2" id="KW-1003">Cell membrane</keyword>
<organism evidence="8">
    <name type="scientific">hydrothermal vent metagenome</name>
    <dbReference type="NCBI Taxonomy" id="652676"/>
    <lineage>
        <taxon>unclassified sequences</taxon>
        <taxon>metagenomes</taxon>
        <taxon>ecological metagenomes</taxon>
    </lineage>
</organism>
<dbReference type="InterPro" id="IPR000917">
    <property type="entry name" value="Sulfatase_N"/>
</dbReference>
<gene>
    <name evidence="8" type="ORF">MNBD_GAMMA19-26</name>
</gene>
<evidence type="ECO:0000256" key="5">
    <source>
        <dbReference type="ARBA" id="ARBA00023136"/>
    </source>
</evidence>
<feature type="transmembrane region" description="Helical" evidence="6">
    <location>
        <begin position="73"/>
        <end position="90"/>
    </location>
</feature>
<feature type="transmembrane region" description="Helical" evidence="6">
    <location>
        <begin position="155"/>
        <end position="175"/>
    </location>
</feature>
<dbReference type="EMBL" id="UOFV01000446">
    <property type="protein sequence ID" value="VAX04064.1"/>
    <property type="molecule type" value="Genomic_DNA"/>
</dbReference>
<feature type="transmembrane region" description="Helical" evidence="6">
    <location>
        <begin position="97"/>
        <end position="116"/>
    </location>
</feature>
<dbReference type="PROSITE" id="PS51257">
    <property type="entry name" value="PROKAR_LIPOPROTEIN"/>
    <property type="match status" value="1"/>
</dbReference>
<dbReference type="SUPFAM" id="SSF53649">
    <property type="entry name" value="Alkaline phosphatase-like"/>
    <property type="match status" value="1"/>
</dbReference>
<dbReference type="PIRSF" id="PIRSF005091">
    <property type="entry name" value="Mmb_sulf_HI1246"/>
    <property type="match status" value="1"/>
</dbReference>
<dbReference type="EC" id="2.7.8.20" evidence="8"/>
<dbReference type="GO" id="GO:0005886">
    <property type="term" value="C:plasma membrane"/>
    <property type="evidence" value="ECO:0007669"/>
    <property type="project" value="UniProtKB-SubCell"/>
</dbReference>
<sequence>MDRDTPVKGRTITHKLIQKLAPLGPLAPVIAFACFFLLFFSISRLLLALVYFSEINAVNDALWLFPVGVRMDVMIISALLLIPSLLLLLMPPFAQRWWYFFIASLLALFSIVLIYFEITTYTFLSVYNARPNHLFVEYMANPGTVLDIVLTNYKLPLFFGLLLMAAIGGWMARFTYRLMCNAPQWPWWKRLLITPIVVLLLVLGIRSSLSDSPANLGSAAFSEDSLVNELALNSSYAVAYATYNFFNQQQNLAEKYGHMAEDEIIRRVQQQTGLPAAAFDDPAIPLAHVQTANTSLVQPRNLVIILSESLSAEFIGSLGGLPLSPQFDVLSQQGIFFDNLYATGKRTNRGLESVITGALPIPLTSAIKLRLAQSDFFTLPALLKTYGYQTSFLYGGDTNFDNMRRFLSYNGVDRIIEGSDIDNARFRNHWGVSDDDIFSTANNFFRTQADNAQPFASIILTLSNHEPFDFPDSDFELYEQPRATQNNVAKYADHALGRFFEQARKEAYFDNTIFLIVADHGVEIQARGLIPAAKYHVPALILGPDITPQRIKILASQIDLPPTVLGLLGITTRHPMPGRNLLRLPANLPGRAIYHLGGTYAYQIENRVVLLRPGHANRQYQLRDSKLTPMTLDAELEKDAL</sequence>
<evidence type="ECO:0000313" key="8">
    <source>
        <dbReference type="EMBL" id="VAX04064.1"/>
    </source>
</evidence>
<evidence type="ECO:0000256" key="1">
    <source>
        <dbReference type="ARBA" id="ARBA00004651"/>
    </source>
</evidence>
<feature type="non-terminal residue" evidence="8">
    <location>
        <position position="641"/>
    </location>
</feature>
<keyword evidence="5 6" id="KW-0472">Membrane</keyword>
<evidence type="ECO:0000259" key="7">
    <source>
        <dbReference type="Pfam" id="PF00884"/>
    </source>
</evidence>
<dbReference type="AlphaFoldDB" id="A0A3B1AW67"/>
<keyword evidence="4 6" id="KW-1133">Transmembrane helix</keyword>
<keyword evidence="8" id="KW-0808">Transferase</keyword>
<comment type="subcellular location">
    <subcellularLocation>
        <location evidence="1">Cell membrane</location>
        <topology evidence="1">Multi-pass membrane protein</topology>
    </subcellularLocation>
</comment>
<feature type="domain" description="Sulfatase N-terminal" evidence="7">
    <location>
        <begin position="300"/>
        <end position="570"/>
    </location>
</feature>
<dbReference type="InterPro" id="IPR012160">
    <property type="entry name" value="LtaS-like"/>
</dbReference>
<evidence type="ECO:0000256" key="6">
    <source>
        <dbReference type="SAM" id="Phobius"/>
    </source>
</evidence>
<reference evidence="8" key="1">
    <citation type="submission" date="2018-06" db="EMBL/GenBank/DDBJ databases">
        <authorList>
            <person name="Zhirakovskaya E."/>
        </authorList>
    </citation>
    <scope>NUCLEOTIDE SEQUENCE</scope>
</reference>
<evidence type="ECO:0000256" key="3">
    <source>
        <dbReference type="ARBA" id="ARBA00022692"/>
    </source>
</evidence>
<dbReference type="InterPro" id="IPR050448">
    <property type="entry name" value="OpgB/LTA_synthase_biosynth"/>
</dbReference>
<accession>A0A3B1AW67</accession>
<evidence type="ECO:0000256" key="2">
    <source>
        <dbReference type="ARBA" id="ARBA00022475"/>
    </source>
</evidence>
<dbReference type="GO" id="GO:0008960">
    <property type="term" value="F:phosphatidylglycerol-membrane-oligosaccharide glycerophosphotransferase activity"/>
    <property type="evidence" value="ECO:0007669"/>
    <property type="project" value="UniProtKB-EC"/>
</dbReference>
<evidence type="ECO:0000256" key="4">
    <source>
        <dbReference type="ARBA" id="ARBA00022989"/>
    </source>
</evidence>
<name>A0A3B1AW67_9ZZZZ</name>
<dbReference type="Gene3D" id="3.30.1120.80">
    <property type="match status" value="1"/>
</dbReference>
<dbReference type="PANTHER" id="PTHR47371:SF3">
    <property type="entry name" value="PHOSPHOGLYCEROL TRANSFERASE I"/>
    <property type="match status" value="1"/>
</dbReference>
<dbReference type="InterPro" id="IPR017850">
    <property type="entry name" value="Alkaline_phosphatase_core_sf"/>
</dbReference>
<dbReference type="Pfam" id="PF00884">
    <property type="entry name" value="Sulfatase"/>
    <property type="match status" value="1"/>
</dbReference>
<dbReference type="CDD" id="cd16015">
    <property type="entry name" value="LTA_synthase"/>
    <property type="match status" value="1"/>
</dbReference>
<dbReference type="PANTHER" id="PTHR47371">
    <property type="entry name" value="LIPOTEICHOIC ACID SYNTHASE"/>
    <property type="match status" value="1"/>
</dbReference>
<dbReference type="Gene3D" id="3.40.720.10">
    <property type="entry name" value="Alkaline Phosphatase, subunit A"/>
    <property type="match status" value="1"/>
</dbReference>
<proteinExistence type="predicted"/>